<feature type="transmembrane region" description="Helical" evidence="1">
    <location>
        <begin position="158"/>
        <end position="179"/>
    </location>
</feature>
<evidence type="ECO:0000313" key="2">
    <source>
        <dbReference type="EMBL" id="MDH6503289.1"/>
    </source>
</evidence>
<name>A0AA43S4C3_9BURK</name>
<dbReference type="EMBL" id="JARXYA010000002">
    <property type="protein sequence ID" value="MDH6503289.1"/>
    <property type="molecule type" value="Genomic_DNA"/>
</dbReference>
<organism evidence="2 3">
    <name type="scientific">Polynucleobacter sphagniphilus</name>
    <dbReference type="NCBI Taxonomy" id="1743169"/>
    <lineage>
        <taxon>Bacteria</taxon>
        <taxon>Pseudomonadati</taxon>
        <taxon>Pseudomonadota</taxon>
        <taxon>Betaproteobacteria</taxon>
        <taxon>Burkholderiales</taxon>
        <taxon>Burkholderiaceae</taxon>
        <taxon>Polynucleobacter</taxon>
    </lineage>
</organism>
<evidence type="ECO:0000313" key="3">
    <source>
        <dbReference type="Proteomes" id="UP001161160"/>
    </source>
</evidence>
<feature type="transmembrane region" description="Helical" evidence="1">
    <location>
        <begin position="20"/>
        <end position="44"/>
    </location>
</feature>
<dbReference type="RefSeq" id="WP_280756547.1">
    <property type="nucleotide sequence ID" value="NZ_JARXXW010000002.1"/>
</dbReference>
<keyword evidence="1" id="KW-0472">Membrane</keyword>
<dbReference type="Proteomes" id="UP001161160">
    <property type="component" value="Unassembled WGS sequence"/>
</dbReference>
<keyword evidence="1" id="KW-1133">Transmembrane helix</keyword>
<keyword evidence="3" id="KW-1185">Reference proteome</keyword>
<gene>
    <name evidence="2" type="ORF">M2127_000576</name>
</gene>
<reference evidence="2" key="1">
    <citation type="submission" date="2023-04" db="EMBL/GenBank/DDBJ databases">
        <title>Genome Encyclopedia of Bacteria and Archaea VI: Functional Genomics of Type Strains.</title>
        <authorList>
            <person name="Whitman W."/>
        </authorList>
    </citation>
    <scope>NUCLEOTIDE SEQUENCE</scope>
    <source>
        <strain evidence="2">Enz.4-51</strain>
    </source>
</reference>
<accession>A0AA43S4C3</accession>
<comment type="caution">
    <text evidence="2">The sequence shown here is derived from an EMBL/GenBank/DDBJ whole genome shotgun (WGS) entry which is preliminary data.</text>
</comment>
<sequence>MTISKILQNNLSEIGISFLLYWVFFGFTFLIPGLQSSPITYFVFMPAGMKLFAILIFNWCGALGSGIAIFSRLMLMNSVQFWSDWLLLAIAVSLALYLLVELMLWCFRIDPSLDGLSYYQIVILATLASICNGFVYAYTYSQLDIGYLGGGNIIHAGYLTIMGNLAGNAIFVCAAVFILRNKELIKVILRLKK</sequence>
<feature type="transmembrane region" description="Helical" evidence="1">
    <location>
        <begin position="51"/>
        <end position="73"/>
    </location>
</feature>
<feature type="transmembrane region" description="Helical" evidence="1">
    <location>
        <begin position="118"/>
        <end position="138"/>
    </location>
</feature>
<feature type="transmembrane region" description="Helical" evidence="1">
    <location>
        <begin position="85"/>
        <end position="106"/>
    </location>
</feature>
<proteinExistence type="predicted"/>
<dbReference type="AlphaFoldDB" id="A0AA43S4C3"/>
<evidence type="ECO:0000256" key="1">
    <source>
        <dbReference type="SAM" id="Phobius"/>
    </source>
</evidence>
<protein>
    <submittedName>
        <fullName evidence="2">Uncharacterized protein</fullName>
    </submittedName>
</protein>
<keyword evidence="1" id="KW-0812">Transmembrane</keyword>